<organism evidence="9 10">
    <name type="scientific">Littorina saxatilis</name>
    <dbReference type="NCBI Taxonomy" id="31220"/>
    <lineage>
        <taxon>Eukaryota</taxon>
        <taxon>Metazoa</taxon>
        <taxon>Spiralia</taxon>
        <taxon>Lophotrochozoa</taxon>
        <taxon>Mollusca</taxon>
        <taxon>Gastropoda</taxon>
        <taxon>Caenogastropoda</taxon>
        <taxon>Littorinimorpha</taxon>
        <taxon>Littorinoidea</taxon>
        <taxon>Littorinidae</taxon>
        <taxon>Littorina</taxon>
    </lineage>
</organism>
<evidence type="ECO:0000259" key="6">
    <source>
        <dbReference type="PROSITE" id="PS50089"/>
    </source>
</evidence>
<dbReference type="EMBL" id="JBAMIC010000004">
    <property type="protein sequence ID" value="KAK7107701.1"/>
    <property type="molecule type" value="Genomic_DNA"/>
</dbReference>
<keyword evidence="2 4" id="KW-0863">Zinc-finger</keyword>
<feature type="domain" description="Tudor" evidence="8">
    <location>
        <begin position="525"/>
        <end position="592"/>
    </location>
</feature>
<feature type="domain" description="B box-type" evidence="7">
    <location>
        <begin position="182"/>
        <end position="224"/>
    </location>
</feature>
<dbReference type="SUPFAM" id="SSF50199">
    <property type="entry name" value="Staphylococcal nuclease"/>
    <property type="match status" value="1"/>
</dbReference>
<evidence type="ECO:0000259" key="7">
    <source>
        <dbReference type="PROSITE" id="PS50119"/>
    </source>
</evidence>
<dbReference type="CDD" id="cd19769">
    <property type="entry name" value="Bbox2_TRIM16-like"/>
    <property type="match status" value="1"/>
</dbReference>
<dbReference type="InterPro" id="IPR035437">
    <property type="entry name" value="SNase_OB-fold_sf"/>
</dbReference>
<accession>A0AAN9GGY2</accession>
<dbReference type="Gene3D" id="3.30.40.10">
    <property type="entry name" value="Zinc/RING finger domain, C3HC4 (zinc finger)"/>
    <property type="match status" value="1"/>
</dbReference>
<evidence type="ECO:0000256" key="4">
    <source>
        <dbReference type="PROSITE-ProRule" id="PRU00024"/>
    </source>
</evidence>
<dbReference type="Pfam" id="PF00567">
    <property type="entry name" value="TUDOR"/>
    <property type="match status" value="5"/>
</dbReference>
<dbReference type="SUPFAM" id="SSF57850">
    <property type="entry name" value="RING/U-box"/>
    <property type="match status" value="1"/>
</dbReference>
<keyword evidence="10" id="KW-1185">Reference proteome</keyword>
<feature type="region of interest" description="Disordered" evidence="5">
    <location>
        <begin position="101"/>
        <end position="121"/>
    </location>
</feature>
<evidence type="ECO:0008006" key="11">
    <source>
        <dbReference type="Google" id="ProtNLM"/>
    </source>
</evidence>
<feature type="domain" description="Tudor" evidence="8">
    <location>
        <begin position="1056"/>
        <end position="1115"/>
    </location>
</feature>
<evidence type="ECO:0000256" key="3">
    <source>
        <dbReference type="ARBA" id="ARBA00022833"/>
    </source>
</evidence>
<evidence type="ECO:0000259" key="8">
    <source>
        <dbReference type="PROSITE" id="PS50304"/>
    </source>
</evidence>
<dbReference type="SMART" id="SM00336">
    <property type="entry name" value="BBOX"/>
    <property type="match status" value="2"/>
</dbReference>
<dbReference type="InterPro" id="IPR017907">
    <property type="entry name" value="Znf_RING_CS"/>
</dbReference>
<evidence type="ECO:0000313" key="9">
    <source>
        <dbReference type="EMBL" id="KAK7107701.1"/>
    </source>
</evidence>
<comment type="caution">
    <text evidence="9">The sequence shown here is derived from an EMBL/GenBank/DDBJ whole genome shotgun (WGS) entry which is preliminary data.</text>
</comment>
<dbReference type="Proteomes" id="UP001374579">
    <property type="component" value="Unassembled WGS sequence"/>
</dbReference>
<feature type="domain" description="Tudor" evidence="8">
    <location>
        <begin position="1335"/>
        <end position="1393"/>
    </location>
</feature>
<dbReference type="Gene3D" id="2.30.30.140">
    <property type="match status" value="5"/>
</dbReference>
<feature type="domain" description="RING-type" evidence="6">
    <location>
        <begin position="7"/>
        <end position="60"/>
    </location>
</feature>
<dbReference type="Gene3D" id="3.30.160.60">
    <property type="entry name" value="Classic Zinc Finger"/>
    <property type="match status" value="1"/>
</dbReference>
<evidence type="ECO:0000256" key="1">
    <source>
        <dbReference type="ARBA" id="ARBA00022723"/>
    </source>
</evidence>
<feature type="region of interest" description="Disordered" evidence="5">
    <location>
        <begin position="924"/>
        <end position="1007"/>
    </location>
</feature>
<feature type="compositionally biased region" description="Low complexity" evidence="5">
    <location>
        <begin position="1217"/>
        <end position="1229"/>
    </location>
</feature>
<dbReference type="PANTHER" id="PTHR16442">
    <property type="entry name" value="RING FINGER PROTEIN 17"/>
    <property type="match status" value="1"/>
</dbReference>
<dbReference type="InterPro" id="IPR000315">
    <property type="entry name" value="Znf_B-box"/>
</dbReference>
<evidence type="ECO:0000256" key="5">
    <source>
        <dbReference type="SAM" id="MobiDB-lite"/>
    </source>
</evidence>
<dbReference type="PROSITE" id="PS00518">
    <property type="entry name" value="ZF_RING_1"/>
    <property type="match status" value="1"/>
</dbReference>
<sequence>MMKTPTCPRCHTLYSVKFKVEHAGKPGKHPMLLRCGHTFCEACIQKCTRKDHAIDCPTCQVATVVGVDTDLHKVLNPDLFTVGMIWTRRMDLELQSQKIMGGEMARQKKRDKRGTPAARSGISCSECHINTATCQCIKCDCLMCRPCFDKVHQMSNSLRKHIPVGIPNMAIPDERLTLLKKTRSRNCSAHEQCQIEYFCKDDNQAICSRCVIMGDHKGHDVQTLEDKNKECLAEMEPCILTAQETIWRLDKSEKLMAETMPKAQIDSKEVEEEIRLHFRELHSFLQAREEQLLDEVKEASQNATKPIEDMRSYLQEEKMNLESALVDAARAMQGSIHRLIDADLVLERLKKAKDVASVVSVKKETMATPIQFSFDPEFKETMMSYGTVSATDLKHMVTLNLPGPDAERPPADELRHFSLPDLDTLSNTDTESIADSASVVVEEDKDDGDSTDDVMAEVVKTEPVKEVPSKRLIVGHCEKVQVTHIATPSRFYVQLASRRGELETMQRQINQHCRGPQGKKGIPEFVEPGCMVLAQYSADKAWYRVRVTTVIEPKEDEEDGKLMYEVFFIDYGNSDVVPLEKLRKMKKKFEHQPPFGYECSLYDILPANEEQGWTSEAVNTMLQMTRSGFMIMMVVNTVGGVLEVDLSKPVSESMCADDRPVSVRDSLVFLEMAIFNTRSLNSPTASRMTRDFITMPKVREGTVCEIAVNCVHSPSLFYVSVFNNHANEYLHRMLVSMQEMYTAETRHLYTIFCPRKGMICAARYQKDNNWYRARVTGLPGHRKVEVQFVDYGNTEIVDHSDLCKILDDFIKYPVQAIECSLADVEPLENGQWSKEAKAWFRSLAELQLCQIRVTEESSKANSMVGVLYAINNQNKLCCVNYEMVSHGFARSTGQWSQDESYLGITLRPELLQDLSSASSVSNMSVSMSTASPSSSAHSPVSPSLSYENHSKAGVSPSKPRQGPSPRKPQHSPAKPESKKPSQKSSGVRNGSVEKRKEGEKKGEASCQPDSGMLAVVISGYKSPAHFYIYLEDNQEKLLNLMVELADYETVPVTDREWKEGEFCVAKYSNDDRWYRARIVQKVADDLFEVQLMDYGYDDKVPGSCLRNMKKTHAKIECFSERCHLANILPAGSTDRTKWSNTAKEFVLKQVTGKRLFIKLEGDRIPEYGLPVDILIEETIPETAFDPQSHVYNSLLTLIQEKGLALPMRRGKSTEPLSSPNSTPAPTPASDTFHTKLFVSSDSLSVDSSDSRDDVTVSESVQEVKGHQEPVVIVQPDLDVARHPPPAATSLTVLPVYVDYEGIVYAHDFEEEEKATALSVRLDEYARKEAPDGDLEVHVGQVCLAHFDTDNAWYRARVLETTKTNVKVKYIDYGNTGRVDRTKLKLITPELCIKPQLAYEFRLHNIKPDTVDGTWPVSFLDYMHKQLVNKQCTAEVKGNLSHHPLEVELTLQDGSNISTVLLEIGVVVRDNDMQEFYHRSQDITDILRHSNPFFPLRLGEKGDFVHGIVTHIELPNLVYIQRCAAYPGNELPPDVEEFVQMMEDFNNLPPQTPALEEIPCAGEMCSAMFSQDNRWYRALVAKAYPADKTVLLFYVDYGNSEVVPLDRLRVLPARFQDTPAQALRAYLHLDLPDNAERWTMATYKAMAEAVFLRRHLILIKHTDPLTVELFCEEGEASGATILSYQQLINTGLVQLPEPLTVTEVEDDNVIVESETEEDCPAPDQNEEDC</sequence>
<dbReference type="PROSITE" id="PS50119">
    <property type="entry name" value="ZF_BBOX"/>
    <property type="match status" value="1"/>
</dbReference>
<reference evidence="9 10" key="1">
    <citation type="submission" date="2024-02" db="EMBL/GenBank/DDBJ databases">
        <title>Chromosome-scale genome assembly of the rough periwinkle Littorina saxatilis.</title>
        <authorList>
            <person name="De Jode A."/>
            <person name="Faria R."/>
            <person name="Formenti G."/>
            <person name="Sims Y."/>
            <person name="Smith T.P."/>
            <person name="Tracey A."/>
            <person name="Wood J.M.D."/>
            <person name="Zagrodzka Z.B."/>
            <person name="Johannesson K."/>
            <person name="Butlin R.K."/>
            <person name="Leder E.H."/>
        </authorList>
    </citation>
    <scope>NUCLEOTIDE SEQUENCE [LARGE SCALE GENOMIC DNA]</scope>
    <source>
        <strain evidence="9">Snail1</strain>
        <tissue evidence="9">Muscle</tissue>
    </source>
</reference>
<dbReference type="InterPro" id="IPR001841">
    <property type="entry name" value="Znf_RING"/>
</dbReference>
<dbReference type="FunFam" id="2.30.30.140:FF:000018">
    <property type="entry name" value="Serine/threonine-protein kinase 31"/>
    <property type="match status" value="4"/>
</dbReference>
<proteinExistence type="predicted"/>
<dbReference type="CDD" id="cd20379">
    <property type="entry name" value="Tudor_dTUD-like"/>
    <property type="match status" value="1"/>
</dbReference>
<protein>
    <recommendedName>
        <fullName evidence="11">RING finger protein 17</fullName>
    </recommendedName>
</protein>
<dbReference type="InterPro" id="IPR002999">
    <property type="entry name" value="Tudor"/>
</dbReference>
<dbReference type="PROSITE" id="PS50304">
    <property type="entry name" value="TUDOR"/>
    <property type="match status" value="5"/>
</dbReference>
<dbReference type="PANTHER" id="PTHR16442:SF1">
    <property type="entry name" value="RING FINGER PROTEIN 17"/>
    <property type="match status" value="1"/>
</dbReference>
<dbReference type="SUPFAM" id="SSF63748">
    <property type="entry name" value="Tudor/PWWP/MBT"/>
    <property type="match status" value="5"/>
</dbReference>
<keyword evidence="1" id="KW-0479">Metal-binding</keyword>
<evidence type="ECO:0000256" key="2">
    <source>
        <dbReference type="ARBA" id="ARBA00022771"/>
    </source>
</evidence>
<feature type="domain" description="Tudor" evidence="8">
    <location>
        <begin position="753"/>
        <end position="812"/>
    </location>
</feature>
<dbReference type="SMART" id="SM00333">
    <property type="entry name" value="TUDOR"/>
    <property type="match status" value="5"/>
</dbReference>
<dbReference type="GO" id="GO:0008270">
    <property type="term" value="F:zinc ion binding"/>
    <property type="evidence" value="ECO:0007669"/>
    <property type="project" value="UniProtKB-KW"/>
</dbReference>
<name>A0AAN9GGY2_9CAEN</name>
<dbReference type="InterPro" id="IPR013083">
    <property type="entry name" value="Znf_RING/FYVE/PHD"/>
</dbReference>
<dbReference type="PROSITE" id="PS50089">
    <property type="entry name" value="ZF_RING_2"/>
    <property type="match status" value="1"/>
</dbReference>
<feature type="compositionally biased region" description="Basic and acidic residues" evidence="5">
    <location>
        <begin position="991"/>
        <end position="1003"/>
    </location>
</feature>
<keyword evidence="3" id="KW-0862">Zinc</keyword>
<feature type="region of interest" description="Disordered" evidence="5">
    <location>
        <begin position="1209"/>
        <end position="1231"/>
    </location>
</feature>
<dbReference type="Pfam" id="PF00643">
    <property type="entry name" value="zf-B_box"/>
    <property type="match status" value="1"/>
</dbReference>
<dbReference type="Gene3D" id="2.40.50.90">
    <property type="match status" value="4"/>
</dbReference>
<feature type="domain" description="Tudor" evidence="8">
    <location>
        <begin position="1557"/>
        <end position="1617"/>
    </location>
</feature>
<feature type="compositionally biased region" description="Low complexity" evidence="5">
    <location>
        <begin position="924"/>
        <end position="945"/>
    </location>
</feature>
<dbReference type="CDD" id="cd19757">
    <property type="entry name" value="Bbox1"/>
    <property type="match status" value="1"/>
</dbReference>
<gene>
    <name evidence="9" type="ORF">V1264_015581</name>
</gene>
<dbReference type="SUPFAM" id="SSF57845">
    <property type="entry name" value="B-box zinc-binding domain"/>
    <property type="match status" value="1"/>
</dbReference>
<evidence type="ECO:0000313" key="10">
    <source>
        <dbReference type="Proteomes" id="UP001374579"/>
    </source>
</evidence>
<dbReference type="SMART" id="SM00184">
    <property type="entry name" value="RING"/>
    <property type="match status" value="1"/>
</dbReference>